<proteinExistence type="predicted"/>
<dbReference type="Proteomes" id="UP000799324">
    <property type="component" value="Unassembled WGS sequence"/>
</dbReference>
<protein>
    <submittedName>
        <fullName evidence="1">Uncharacterized protein</fullName>
    </submittedName>
</protein>
<sequence length="163" mass="18490">MVNTLLDCGANPNSASARATTGPTVGFWGFHIDRRGKWQNKTIWGVYLEVCYVNYPQPGFFNEAELKGSMFQAMEAMCQYGARADLWTSFKHNGEPRHLNFVLQEVFGSERASILFALLEQNNGTQPEETVKSENTEVELHGERRSAFSGWFGNLSWLWARDS</sequence>
<evidence type="ECO:0000313" key="1">
    <source>
        <dbReference type="EMBL" id="KAF2656813.1"/>
    </source>
</evidence>
<keyword evidence="2" id="KW-1185">Reference proteome</keyword>
<accession>A0A6A6TD28</accession>
<dbReference type="AlphaFoldDB" id="A0A6A6TD28"/>
<dbReference type="EMBL" id="MU004332">
    <property type="protein sequence ID" value="KAF2656813.1"/>
    <property type="molecule type" value="Genomic_DNA"/>
</dbReference>
<gene>
    <name evidence="1" type="ORF">K491DRAFT_358949</name>
</gene>
<name>A0A6A6TD28_9PLEO</name>
<reference evidence="1" key="1">
    <citation type="journal article" date="2020" name="Stud. Mycol.">
        <title>101 Dothideomycetes genomes: a test case for predicting lifestyles and emergence of pathogens.</title>
        <authorList>
            <person name="Haridas S."/>
            <person name="Albert R."/>
            <person name="Binder M."/>
            <person name="Bloem J."/>
            <person name="Labutti K."/>
            <person name="Salamov A."/>
            <person name="Andreopoulos B."/>
            <person name="Baker S."/>
            <person name="Barry K."/>
            <person name="Bills G."/>
            <person name="Bluhm B."/>
            <person name="Cannon C."/>
            <person name="Castanera R."/>
            <person name="Culley D."/>
            <person name="Daum C."/>
            <person name="Ezra D."/>
            <person name="Gonzalez J."/>
            <person name="Henrissat B."/>
            <person name="Kuo A."/>
            <person name="Liang C."/>
            <person name="Lipzen A."/>
            <person name="Lutzoni F."/>
            <person name="Magnuson J."/>
            <person name="Mondo S."/>
            <person name="Nolan M."/>
            <person name="Ohm R."/>
            <person name="Pangilinan J."/>
            <person name="Park H.-J."/>
            <person name="Ramirez L."/>
            <person name="Alfaro M."/>
            <person name="Sun H."/>
            <person name="Tritt A."/>
            <person name="Yoshinaga Y."/>
            <person name="Zwiers L.-H."/>
            <person name="Turgeon B."/>
            <person name="Goodwin S."/>
            <person name="Spatafora J."/>
            <person name="Crous P."/>
            <person name="Grigoriev I."/>
        </authorList>
    </citation>
    <scope>NUCLEOTIDE SEQUENCE</scope>
    <source>
        <strain evidence="1">CBS 122681</strain>
    </source>
</reference>
<organism evidence="1 2">
    <name type="scientific">Lophiostoma macrostomum CBS 122681</name>
    <dbReference type="NCBI Taxonomy" id="1314788"/>
    <lineage>
        <taxon>Eukaryota</taxon>
        <taxon>Fungi</taxon>
        <taxon>Dikarya</taxon>
        <taxon>Ascomycota</taxon>
        <taxon>Pezizomycotina</taxon>
        <taxon>Dothideomycetes</taxon>
        <taxon>Pleosporomycetidae</taxon>
        <taxon>Pleosporales</taxon>
        <taxon>Lophiostomataceae</taxon>
        <taxon>Lophiostoma</taxon>
    </lineage>
</organism>
<evidence type="ECO:0000313" key="2">
    <source>
        <dbReference type="Proteomes" id="UP000799324"/>
    </source>
</evidence>